<gene>
    <name evidence="4" type="ORF">CJD36_003540</name>
</gene>
<dbReference type="GO" id="GO:0005524">
    <property type="term" value="F:ATP binding"/>
    <property type="evidence" value="ECO:0007669"/>
    <property type="project" value="UniProtKB-KW"/>
</dbReference>
<dbReference type="SUPFAM" id="SSF52540">
    <property type="entry name" value="P-loop containing nucleoside triphosphate hydrolases"/>
    <property type="match status" value="1"/>
</dbReference>
<evidence type="ECO:0000313" key="4">
    <source>
        <dbReference type="EMBL" id="PQJ12829.1"/>
    </source>
</evidence>
<reference evidence="4 5" key="1">
    <citation type="submission" date="2018-01" db="EMBL/GenBank/DDBJ databases">
        <title>A novel member of the phylum Bacteroidetes isolated from glacier ice.</title>
        <authorList>
            <person name="Liu Q."/>
            <person name="Xin Y.-H."/>
        </authorList>
    </citation>
    <scope>NUCLEOTIDE SEQUENCE [LARGE SCALE GENOMIC DNA]</scope>
    <source>
        <strain evidence="4 5">RB1R16</strain>
    </source>
</reference>
<sequence length="266" mass="29539">MTPIISIKGLSKRYGDKIVLNTIDLDVNPGQIIGYIGPNGAGKSTTVKILCGIIQDYDGTVTVMGKDIKDHVLEVKSKVGYIPELAELYDLLTLREYLTFIGKLYKLSDEVINDRTTKMLNSFGLLENIDQRMDSFSKGMWQKVLITSGLLHNPTIVFMDEPLSGLDANAVILVKELLQALKAEGKTIFYCSHMMDVVEKVSDRIILIDKGTIIADGTIEELKQSNSDNLEQIFSRLTSNGDFMQKADDLAAAMNDRDTHSINTEN</sequence>
<name>A0A2S7T0V0_9BACT</name>
<dbReference type="Gene3D" id="3.40.50.300">
    <property type="entry name" value="P-loop containing nucleotide triphosphate hydrolases"/>
    <property type="match status" value="1"/>
</dbReference>
<evidence type="ECO:0000256" key="2">
    <source>
        <dbReference type="ARBA" id="ARBA00022840"/>
    </source>
</evidence>
<dbReference type="InterPro" id="IPR003439">
    <property type="entry name" value="ABC_transporter-like_ATP-bd"/>
</dbReference>
<dbReference type="RefSeq" id="WP_105037713.1">
    <property type="nucleotide sequence ID" value="NZ_PPSL01000001.1"/>
</dbReference>
<dbReference type="EMBL" id="PPSL01000001">
    <property type="protein sequence ID" value="PQJ12829.1"/>
    <property type="molecule type" value="Genomic_DNA"/>
</dbReference>
<dbReference type="OrthoDB" id="9785229at2"/>
<comment type="caution">
    <text evidence="4">The sequence shown here is derived from an EMBL/GenBank/DDBJ whole genome shotgun (WGS) entry which is preliminary data.</text>
</comment>
<protein>
    <submittedName>
        <fullName evidence="4">ABC transporter</fullName>
    </submittedName>
</protein>
<evidence type="ECO:0000313" key="5">
    <source>
        <dbReference type="Proteomes" id="UP000239872"/>
    </source>
</evidence>
<dbReference type="GO" id="GO:0016887">
    <property type="term" value="F:ATP hydrolysis activity"/>
    <property type="evidence" value="ECO:0007669"/>
    <property type="project" value="InterPro"/>
</dbReference>
<keyword evidence="1" id="KW-0547">Nucleotide-binding</keyword>
<dbReference type="CDD" id="cd03230">
    <property type="entry name" value="ABC_DR_subfamily_A"/>
    <property type="match status" value="1"/>
</dbReference>
<dbReference type="PANTHER" id="PTHR43613:SF1">
    <property type="entry name" value="ABC TRANSPORTER, ATP-BINDING PROTEIN"/>
    <property type="match status" value="1"/>
</dbReference>
<evidence type="ECO:0000259" key="3">
    <source>
        <dbReference type="PROSITE" id="PS50893"/>
    </source>
</evidence>
<proteinExistence type="predicted"/>
<dbReference type="SMART" id="SM00382">
    <property type="entry name" value="AAA"/>
    <property type="match status" value="1"/>
</dbReference>
<accession>A0A2S7T0V0</accession>
<dbReference type="AlphaFoldDB" id="A0A2S7T0V0"/>
<dbReference type="InterPro" id="IPR027417">
    <property type="entry name" value="P-loop_NTPase"/>
</dbReference>
<dbReference type="PROSITE" id="PS50893">
    <property type="entry name" value="ABC_TRANSPORTER_2"/>
    <property type="match status" value="1"/>
</dbReference>
<evidence type="ECO:0000256" key="1">
    <source>
        <dbReference type="ARBA" id="ARBA00022741"/>
    </source>
</evidence>
<keyword evidence="2" id="KW-0067">ATP-binding</keyword>
<dbReference type="InterPro" id="IPR003593">
    <property type="entry name" value="AAA+_ATPase"/>
</dbReference>
<dbReference type="Pfam" id="PF00005">
    <property type="entry name" value="ABC_tran"/>
    <property type="match status" value="1"/>
</dbReference>
<dbReference type="PANTHER" id="PTHR43613">
    <property type="entry name" value="ABC TRANSPORTER, ATP-BINDING PROTEIN"/>
    <property type="match status" value="1"/>
</dbReference>
<dbReference type="Proteomes" id="UP000239872">
    <property type="component" value="Unassembled WGS sequence"/>
</dbReference>
<organism evidence="4 5">
    <name type="scientific">Flavipsychrobacter stenotrophus</name>
    <dbReference type="NCBI Taxonomy" id="2077091"/>
    <lineage>
        <taxon>Bacteria</taxon>
        <taxon>Pseudomonadati</taxon>
        <taxon>Bacteroidota</taxon>
        <taxon>Chitinophagia</taxon>
        <taxon>Chitinophagales</taxon>
        <taxon>Chitinophagaceae</taxon>
        <taxon>Flavipsychrobacter</taxon>
    </lineage>
</organism>
<feature type="domain" description="ABC transporter" evidence="3">
    <location>
        <begin position="5"/>
        <end position="235"/>
    </location>
</feature>
<keyword evidence="5" id="KW-1185">Reference proteome</keyword>